<dbReference type="Proteomes" id="UP000078465">
    <property type="component" value="Chromosome"/>
</dbReference>
<evidence type="ECO:0000313" key="2">
    <source>
        <dbReference type="Proteomes" id="UP000078465"/>
    </source>
</evidence>
<gene>
    <name evidence="1" type="ORF">A4U53_022090</name>
</gene>
<dbReference type="EMBL" id="CP171853">
    <property type="protein sequence ID" value="XKM39043.1"/>
    <property type="molecule type" value="Genomic_DNA"/>
</dbReference>
<organism evidence="1 2">
    <name type="scientific">Rhizobium ruizarguesonis</name>
    <dbReference type="NCBI Taxonomy" id="2081791"/>
    <lineage>
        <taxon>Bacteria</taxon>
        <taxon>Pseudomonadati</taxon>
        <taxon>Pseudomonadota</taxon>
        <taxon>Alphaproteobacteria</taxon>
        <taxon>Hyphomicrobiales</taxon>
        <taxon>Rhizobiaceae</taxon>
        <taxon>Rhizobium/Agrobacterium group</taxon>
        <taxon>Rhizobium</taxon>
    </lineage>
</organism>
<reference evidence="1" key="1">
    <citation type="submission" date="2024-10" db="EMBL/GenBank/DDBJ databases">
        <title>Strain of Rhizobium-related bacteria isolated fromm roots of Vavilovia formosa.</title>
        <authorList>
            <person name="Kimeklis A."/>
            <person name="Afonin A."/>
        </authorList>
    </citation>
    <scope>NUCLEOTIDE SEQUENCE</scope>
    <source>
        <strain evidence="1">Vaf-46</strain>
    </source>
</reference>
<evidence type="ECO:0000313" key="1">
    <source>
        <dbReference type="EMBL" id="XKM39043.1"/>
    </source>
</evidence>
<proteinExistence type="predicted"/>
<name>A0ACD5EIW2_9HYPH</name>
<accession>A0ACD5EIW2</accession>
<protein>
    <submittedName>
        <fullName evidence="1">Uncharacterized protein</fullName>
    </submittedName>
</protein>
<sequence length="60" mass="6475">MADPAVPQGGFHDLSERHSLMVQDAARRHFAGHRVRLEQHDPVFLNLAGGQSAEADGAAE</sequence>